<feature type="domain" description="Type VI secretion system spike protein VgrG3-like C-terminal" evidence="1">
    <location>
        <begin position="251"/>
        <end position="405"/>
    </location>
</feature>
<keyword evidence="3" id="KW-1185">Reference proteome</keyword>
<evidence type="ECO:0000259" key="1">
    <source>
        <dbReference type="Pfam" id="PF21277"/>
    </source>
</evidence>
<dbReference type="Proteomes" id="UP000189733">
    <property type="component" value="Unassembled WGS sequence"/>
</dbReference>
<dbReference type="EMBL" id="FUYA01000004">
    <property type="protein sequence ID" value="SKA71735.1"/>
    <property type="molecule type" value="Genomic_DNA"/>
</dbReference>
<dbReference type="STRING" id="1121442.SAMN02745702_01544"/>
<protein>
    <recommendedName>
        <fullName evidence="1">Type VI secretion system spike protein VgrG3-like C-terminal domain-containing protein</fullName>
    </recommendedName>
</protein>
<dbReference type="InterPro" id="IPR049073">
    <property type="entry name" value="T6SS_VgrG3-like_C"/>
</dbReference>
<sequence length="469" mass="52984">MLRLFFMTMSTRTEKHFWDFFTKPTPPQPAGPLSSLPLFRQLSLFSSACFRQLSLIPRYLVSRVAWRRHRLCPALFFCGIGGLFVTEYAVLSLHSIRPLGAPIECAQTFQKPLFSPLFPAPLFAAAPEQYLPAPLFHSQYSIASTHSDPLLCERFPLLPESRPASITSVRRSVSAARLRAPVEKAAFHPLDKARALEFASTPELHRLLASASTAELPLLASTIPDGPQTAIAPPVTRLRKVQQALYQRHFLGSLCARFESGSAGPAAIGYDPEGGTSYGKYQIASRTGSMQRFIRFLRHRAPSLAHRLSQSGPSNTLATTGVMPREWKRIAGEYPSRFEQLQDEFIHNSYYTPTLREIRTRTGIDLSRHPRVIREVLWSMAVQHGPINCARMFKAAEDIAKLSPAHLYHQELLRQIYRVRRQRIQAFSHKAHVPSLLRRLNMEETLALSQLRLPPRHSYQAVLDHPRGS</sequence>
<dbReference type="Pfam" id="PF21277">
    <property type="entry name" value="T6SS_VgrG3-like_C"/>
    <property type="match status" value="1"/>
</dbReference>
<gene>
    <name evidence="2" type="ORF">SAMN02745702_01544</name>
</gene>
<accession>A0A1T4W3U6</accession>
<dbReference type="AlphaFoldDB" id="A0A1T4W3U6"/>
<organism evidence="2 3">
    <name type="scientific">Desulfobaculum bizertense DSM 18034</name>
    <dbReference type="NCBI Taxonomy" id="1121442"/>
    <lineage>
        <taxon>Bacteria</taxon>
        <taxon>Pseudomonadati</taxon>
        <taxon>Thermodesulfobacteriota</taxon>
        <taxon>Desulfovibrionia</taxon>
        <taxon>Desulfovibrionales</taxon>
        <taxon>Desulfovibrionaceae</taxon>
        <taxon>Desulfobaculum</taxon>
    </lineage>
</organism>
<evidence type="ECO:0000313" key="2">
    <source>
        <dbReference type="EMBL" id="SKA71735.1"/>
    </source>
</evidence>
<name>A0A1T4W3U6_9BACT</name>
<reference evidence="2 3" key="1">
    <citation type="submission" date="2017-02" db="EMBL/GenBank/DDBJ databases">
        <authorList>
            <person name="Peterson S.W."/>
        </authorList>
    </citation>
    <scope>NUCLEOTIDE SEQUENCE [LARGE SCALE GENOMIC DNA]</scope>
    <source>
        <strain evidence="2 3">DSM 18034</strain>
    </source>
</reference>
<proteinExistence type="predicted"/>
<evidence type="ECO:0000313" key="3">
    <source>
        <dbReference type="Proteomes" id="UP000189733"/>
    </source>
</evidence>